<dbReference type="InterPro" id="IPR011600">
    <property type="entry name" value="Pept_C14_caspase"/>
</dbReference>
<gene>
    <name evidence="3" type="primary">MCA1</name>
    <name evidence="3" type="ORF">PCHAJ_000290700</name>
</gene>
<sequence>MSFEMAQIYVKVHELKFVNNSERNSHYVKIYWDDKKYKSQTKDGGHYIFNETFLIPITNINYQNDQIIYVEIWESNLLNKQCAYTIFTLNNIKTGQIIKENIALIEVLKKCTLELSINIVRNQKDILFFNIKESLPTYQDQQIRNAIWENEDEASIIKHLININKFNGITNLGDYKNSQIYNEIFKTPKENNYVYKSGEGMQNSYDPISAPEYTSHYIYKGADQNSSNYINKTNDILFPNHFNKSTYNDNIKNIYDTPNDTHYNNNNSSTYSNFDHNSMYSTKNNVPFSNPNDDKIFQYQQHFQYSRNYIPSPNSEKILYFSCGNKKKALLIGINYCGTSNELNGCINDATVTKDLLIKKYNFYDSSMNILKLVDNQTNPNYRPTKRNILLALEWLVKDNNPGDIFFFFYSGHSYKKYDYACIEKDGYNQTIVPCDFKTEGEIIDNDLHKYLIQPLKDGTKLVSYIDCPNSDGILNLGYKYKLKKEKWKETYNPFHVVSDVTQLSYSKFKDFSTEMNLLEHVLITNNIETLTYYHVLQSIHSYINLYNKKKKNKIILMSSQKFGIDRKFDFDHILKNSNSDLGQQKKIIKWKKNKKNSSKN</sequence>
<dbReference type="EC" id="3.4.22.-" evidence="3"/>
<evidence type="ECO:0000256" key="1">
    <source>
        <dbReference type="ARBA" id="ARBA00009005"/>
    </source>
</evidence>
<dbReference type="Pfam" id="PF00168">
    <property type="entry name" value="C2"/>
    <property type="match status" value="1"/>
</dbReference>
<dbReference type="Pfam" id="PF00656">
    <property type="entry name" value="Peptidase_C14"/>
    <property type="match status" value="1"/>
</dbReference>
<organism evidence="3 4">
    <name type="scientific">Plasmodium chabaudi chabaudi</name>
    <dbReference type="NCBI Taxonomy" id="31271"/>
    <lineage>
        <taxon>Eukaryota</taxon>
        <taxon>Sar</taxon>
        <taxon>Alveolata</taxon>
        <taxon>Apicomplexa</taxon>
        <taxon>Aconoidasida</taxon>
        <taxon>Haemosporida</taxon>
        <taxon>Plasmodiidae</taxon>
        <taxon>Plasmodium</taxon>
        <taxon>Plasmodium (Vinckeia)</taxon>
    </lineage>
</organism>
<comment type="similarity">
    <text evidence="1">Belongs to the peptidase C14B family.</text>
</comment>
<dbReference type="PANTHER" id="PTHR48104">
    <property type="entry name" value="METACASPASE-4"/>
    <property type="match status" value="1"/>
</dbReference>
<dbReference type="Gene3D" id="3.40.50.12660">
    <property type="match status" value="1"/>
</dbReference>
<dbReference type="InterPro" id="IPR000008">
    <property type="entry name" value="C2_dom"/>
</dbReference>
<dbReference type="SUPFAM" id="SSF49562">
    <property type="entry name" value="C2 domain (Calcium/lipid-binding domain, CaLB)"/>
    <property type="match status" value="1"/>
</dbReference>
<feature type="domain" description="C2" evidence="2">
    <location>
        <begin position="7"/>
        <end position="101"/>
    </location>
</feature>
<reference evidence="3 4" key="1">
    <citation type="submission" date="2016-08" db="EMBL/GenBank/DDBJ databases">
        <authorList>
            <consortium name="Pathogen Informatics"/>
        </authorList>
    </citation>
    <scope>NUCLEOTIDE SEQUENCE [LARGE SCALE GENOMIC DNA]</scope>
    <source>
        <strain evidence="3 4">AJ</strain>
    </source>
</reference>
<dbReference type="GO" id="GO:0006508">
    <property type="term" value="P:proteolysis"/>
    <property type="evidence" value="ECO:0007669"/>
    <property type="project" value="InterPro"/>
</dbReference>
<dbReference type="CDD" id="cd00030">
    <property type="entry name" value="C2"/>
    <property type="match status" value="1"/>
</dbReference>
<keyword evidence="3" id="KW-0378">Hydrolase</keyword>
<proteinExistence type="inferred from homology"/>
<dbReference type="Gene3D" id="2.60.40.150">
    <property type="entry name" value="C2 domain"/>
    <property type="match status" value="1"/>
</dbReference>
<dbReference type="SMART" id="SM00239">
    <property type="entry name" value="C2"/>
    <property type="match status" value="1"/>
</dbReference>
<dbReference type="PANTHER" id="PTHR48104:SF30">
    <property type="entry name" value="METACASPASE-1"/>
    <property type="match status" value="1"/>
</dbReference>
<dbReference type="Proteomes" id="UP000507163">
    <property type="component" value="Chromosome 11"/>
</dbReference>
<evidence type="ECO:0000313" key="3">
    <source>
        <dbReference type="EMBL" id="SCM23893.1"/>
    </source>
</evidence>
<dbReference type="GO" id="GO:0004197">
    <property type="term" value="F:cysteine-type endopeptidase activity"/>
    <property type="evidence" value="ECO:0007669"/>
    <property type="project" value="InterPro"/>
</dbReference>
<evidence type="ECO:0000259" key="2">
    <source>
        <dbReference type="SMART" id="SM00239"/>
    </source>
</evidence>
<dbReference type="AlphaFoldDB" id="A0A1C6YKU1"/>
<accession>A0A1C6YKU1</accession>
<protein>
    <submittedName>
        <fullName evidence="3">Metacaspase 1, putative</fullName>
        <ecNumber evidence="3">3.4.22.-</ecNumber>
    </submittedName>
</protein>
<name>A0A1C6YKU1_PLACU</name>
<dbReference type="EMBL" id="LT608177">
    <property type="protein sequence ID" value="SCM23893.1"/>
    <property type="molecule type" value="Genomic_DNA"/>
</dbReference>
<dbReference type="InterPro" id="IPR050452">
    <property type="entry name" value="Metacaspase"/>
</dbReference>
<dbReference type="InterPro" id="IPR035892">
    <property type="entry name" value="C2_domain_sf"/>
</dbReference>
<dbReference type="GO" id="GO:0005737">
    <property type="term" value="C:cytoplasm"/>
    <property type="evidence" value="ECO:0007669"/>
    <property type="project" value="TreeGrafter"/>
</dbReference>
<evidence type="ECO:0000313" key="4">
    <source>
        <dbReference type="Proteomes" id="UP000507163"/>
    </source>
</evidence>